<dbReference type="PIRSF" id="PIRSF003109">
    <property type="entry name" value="McrC"/>
    <property type="match status" value="1"/>
</dbReference>
<dbReference type="InterPro" id="IPR014407">
    <property type="entry name" value="McrC_bac"/>
</dbReference>
<name>A0ABR7JK26_9FIRM</name>
<dbReference type="Proteomes" id="UP000609849">
    <property type="component" value="Unassembled WGS sequence"/>
</dbReference>
<proteinExistence type="predicted"/>
<dbReference type="InterPro" id="IPR019292">
    <property type="entry name" value="McrC"/>
</dbReference>
<dbReference type="EC" id="3.1.21.-" evidence="1"/>
<dbReference type="GO" id="GO:0016787">
    <property type="term" value="F:hydrolase activity"/>
    <property type="evidence" value="ECO:0007669"/>
    <property type="project" value="UniProtKB-KW"/>
</dbReference>
<dbReference type="EMBL" id="JACRWE010000001">
    <property type="protein sequence ID" value="MBC5995276.1"/>
    <property type="molecule type" value="Genomic_DNA"/>
</dbReference>
<accession>A0ABR7JK26</accession>
<dbReference type="PANTHER" id="PTHR38733">
    <property type="entry name" value="PROTEIN MCRC"/>
    <property type="match status" value="1"/>
</dbReference>
<dbReference type="Pfam" id="PF10117">
    <property type="entry name" value="McrBC"/>
    <property type="match status" value="1"/>
</dbReference>
<comment type="caution">
    <text evidence="1">The sequence shown here is derived from an EMBL/GenBank/DDBJ whole genome shotgun (WGS) entry which is preliminary data.</text>
</comment>
<reference evidence="1 2" key="1">
    <citation type="submission" date="2020-08" db="EMBL/GenBank/DDBJ databases">
        <authorList>
            <person name="Liu C."/>
            <person name="Sun Q."/>
        </authorList>
    </citation>
    <scope>NUCLEOTIDE SEQUENCE [LARGE SCALE GENOMIC DNA]</scope>
    <source>
        <strain evidence="1 2">NSJ-18</strain>
    </source>
</reference>
<keyword evidence="1" id="KW-0255">Endonuclease</keyword>
<dbReference type="GO" id="GO:0004519">
    <property type="term" value="F:endonuclease activity"/>
    <property type="evidence" value="ECO:0007669"/>
    <property type="project" value="UniProtKB-KW"/>
</dbReference>
<evidence type="ECO:0000313" key="2">
    <source>
        <dbReference type="Proteomes" id="UP000609849"/>
    </source>
</evidence>
<dbReference type="RefSeq" id="WP_153971513.1">
    <property type="nucleotide sequence ID" value="NZ_JACRWE010000001.1"/>
</dbReference>
<keyword evidence="1" id="KW-0540">Nuclease</keyword>
<protein>
    <submittedName>
        <fullName evidence="1">5-methylcytosine-specific restriction endonuclease system specificity protein McrC</fullName>
        <ecNumber evidence="1">3.1.21.-</ecNumber>
    </submittedName>
</protein>
<dbReference type="NCBIfam" id="NF007277">
    <property type="entry name" value="PRK09736.1"/>
    <property type="match status" value="1"/>
</dbReference>
<dbReference type="PANTHER" id="PTHR38733:SF1">
    <property type="entry name" value="TYPE IV METHYL-DIRECTED RESTRICTION ENZYME ECOKMCRBC"/>
    <property type="match status" value="1"/>
</dbReference>
<evidence type="ECO:0000313" key="1">
    <source>
        <dbReference type="EMBL" id="MBC5995276.1"/>
    </source>
</evidence>
<sequence>MKIKDIPIQNIYYMLLYTWDSVQYIGTEKINKVEGNNLYELLASVLIKDISKLVKKGIYKEYKFNYEETPSLKGKINFDDSLKRSSFIKGRACCYFDEFTEDIIYNKILKATLYNILKSTNISNIIKYDAMKVYKYFSNVTTSKLTKKDFYFIDTHKNNVHYKLSLDICRLIYENMMIDESSGKVTFKDFCKDEKKMVYVFERFVRNFYKTHLKGCSVTRENIRWDAAGDEIDLLPIMQTDITIKNKNTIVIMDTKFYRNTLATNMNREKIYSSNLYQIFSYLKNAEAKGGAYLNSIGILLYPQVDRILDNIYDIQGHKIKVCSINLNTDWKEIHKRLIDICNCI</sequence>
<gene>
    <name evidence="1" type="primary">mcrC</name>
    <name evidence="1" type="ORF">H8923_00760</name>
</gene>
<keyword evidence="1" id="KW-0378">Hydrolase</keyword>
<keyword evidence="2" id="KW-1185">Reference proteome</keyword>
<organism evidence="1 2">
    <name type="scientific">Romboutsia faecis</name>
    <dbReference type="NCBI Taxonomy" id="2764597"/>
    <lineage>
        <taxon>Bacteria</taxon>
        <taxon>Bacillati</taxon>
        <taxon>Bacillota</taxon>
        <taxon>Clostridia</taxon>
        <taxon>Peptostreptococcales</taxon>
        <taxon>Peptostreptococcaceae</taxon>
        <taxon>Romboutsia</taxon>
    </lineage>
</organism>